<evidence type="ECO:0000313" key="9">
    <source>
        <dbReference type="Proteomes" id="UP000324974"/>
    </source>
</evidence>
<evidence type="ECO:0000256" key="6">
    <source>
        <dbReference type="SAM" id="Phobius"/>
    </source>
</evidence>
<dbReference type="Pfam" id="PF00482">
    <property type="entry name" value="T2SSF"/>
    <property type="match status" value="1"/>
</dbReference>
<dbReference type="KEGG" id="lrs:PX52LOC_08144"/>
<feature type="transmembrane region" description="Helical" evidence="6">
    <location>
        <begin position="96"/>
        <end position="123"/>
    </location>
</feature>
<keyword evidence="9" id="KW-1185">Reference proteome</keyword>
<dbReference type="PANTHER" id="PTHR35007">
    <property type="entry name" value="INTEGRAL MEMBRANE PROTEIN-RELATED"/>
    <property type="match status" value="1"/>
</dbReference>
<keyword evidence="5 6" id="KW-0472">Membrane</keyword>
<feature type="transmembrane region" description="Helical" evidence="6">
    <location>
        <begin position="278"/>
        <end position="300"/>
    </location>
</feature>
<comment type="subcellular location">
    <subcellularLocation>
        <location evidence="1">Cell membrane</location>
        <topology evidence="1">Multi-pass membrane protein</topology>
    </subcellularLocation>
</comment>
<dbReference type="Proteomes" id="UP000324974">
    <property type="component" value="Chromosome"/>
</dbReference>
<evidence type="ECO:0000313" key="8">
    <source>
        <dbReference type="EMBL" id="QEL21015.1"/>
    </source>
</evidence>
<dbReference type="GO" id="GO:0005886">
    <property type="term" value="C:plasma membrane"/>
    <property type="evidence" value="ECO:0007669"/>
    <property type="project" value="UniProtKB-SubCell"/>
</dbReference>
<evidence type="ECO:0000256" key="1">
    <source>
        <dbReference type="ARBA" id="ARBA00004651"/>
    </source>
</evidence>
<dbReference type="OrthoDB" id="9810662at2"/>
<evidence type="ECO:0000256" key="2">
    <source>
        <dbReference type="ARBA" id="ARBA00022475"/>
    </source>
</evidence>
<gene>
    <name evidence="8" type="ORF">PX52LOC_08144</name>
</gene>
<dbReference type="EMBL" id="CP042425">
    <property type="protein sequence ID" value="QEL21015.1"/>
    <property type="molecule type" value="Genomic_DNA"/>
</dbReference>
<feature type="transmembrane region" description="Helical" evidence="6">
    <location>
        <begin position="6"/>
        <end position="24"/>
    </location>
</feature>
<feature type="transmembrane region" description="Helical" evidence="6">
    <location>
        <begin position="129"/>
        <end position="148"/>
    </location>
</feature>
<name>A0A5C1AQW9_9BACT</name>
<keyword evidence="3 6" id="KW-0812">Transmembrane</keyword>
<evidence type="ECO:0000256" key="4">
    <source>
        <dbReference type="ARBA" id="ARBA00022989"/>
    </source>
</evidence>
<evidence type="ECO:0000259" key="7">
    <source>
        <dbReference type="Pfam" id="PF00482"/>
    </source>
</evidence>
<dbReference type="PANTHER" id="PTHR35007:SF2">
    <property type="entry name" value="PILUS ASSEMBLE PROTEIN"/>
    <property type="match status" value="1"/>
</dbReference>
<dbReference type="AlphaFoldDB" id="A0A5C1AQW9"/>
<accession>A0A5C1AQW9</accession>
<sequence>MLYFAVAAMFLAVFFGIVAVGRYFSDQPTRDQKRAAARLRELSRPAEAEMIPLEDRRRGFADAVVALGAWLTARDKNPTSGVGARLLLAGYRQPSAALYFLGLQLILVVVFTLLCGVVAILFNLSWTKVLLIAAGGGAFGLLVPSLVLSSQIKKRQKKLRAGLPDAIDIMVLCVEGGASLNAAINWVTQEIHAIHPELGAEMVIVEREIQLGLTPGEAFRSFADRCGLPEVRDMTAALLQSERYGASVAKALRAYADAARQDRQVWAEEVAQKAAVKIMFPMLLCIFPAMFIVLLGPAAMQMSRLFVK</sequence>
<proteinExistence type="predicted"/>
<protein>
    <submittedName>
        <fullName evidence="8">Type II secretion system F family protein</fullName>
    </submittedName>
</protein>
<keyword evidence="2" id="KW-1003">Cell membrane</keyword>
<reference evidence="9" key="1">
    <citation type="submission" date="2019-08" db="EMBL/GenBank/DDBJ databases">
        <title>Limnoglobus roseus gen. nov., sp. nov., a novel freshwater planctomycete with a giant genome from the family Gemmataceae.</title>
        <authorList>
            <person name="Kulichevskaya I.S."/>
            <person name="Naumoff D.G."/>
            <person name="Miroshnikov K."/>
            <person name="Ivanova A."/>
            <person name="Philippov D.A."/>
            <person name="Hakobyan A."/>
            <person name="Rijpstra I.C."/>
            <person name="Sinninghe Damste J.S."/>
            <person name="Liesack W."/>
            <person name="Dedysh S.N."/>
        </authorList>
    </citation>
    <scope>NUCLEOTIDE SEQUENCE [LARGE SCALE GENOMIC DNA]</scope>
    <source>
        <strain evidence="9">PX52</strain>
    </source>
</reference>
<evidence type="ECO:0000256" key="5">
    <source>
        <dbReference type="ARBA" id="ARBA00023136"/>
    </source>
</evidence>
<dbReference type="RefSeq" id="WP_149115259.1">
    <property type="nucleotide sequence ID" value="NZ_CP042425.1"/>
</dbReference>
<dbReference type="InterPro" id="IPR018076">
    <property type="entry name" value="T2SS_GspF_dom"/>
</dbReference>
<feature type="domain" description="Type II secretion system protein GspF" evidence="7">
    <location>
        <begin position="167"/>
        <end position="295"/>
    </location>
</feature>
<evidence type="ECO:0000256" key="3">
    <source>
        <dbReference type="ARBA" id="ARBA00022692"/>
    </source>
</evidence>
<organism evidence="8 9">
    <name type="scientific">Limnoglobus roseus</name>
    <dbReference type="NCBI Taxonomy" id="2598579"/>
    <lineage>
        <taxon>Bacteria</taxon>
        <taxon>Pseudomonadati</taxon>
        <taxon>Planctomycetota</taxon>
        <taxon>Planctomycetia</taxon>
        <taxon>Gemmatales</taxon>
        <taxon>Gemmataceae</taxon>
        <taxon>Limnoglobus</taxon>
    </lineage>
</organism>
<keyword evidence="4 6" id="KW-1133">Transmembrane helix</keyword>